<gene>
    <name evidence="2" type="ORF">BpHYR1_028785</name>
</gene>
<comment type="caution">
    <text evidence="2">The sequence shown here is derived from an EMBL/GenBank/DDBJ whole genome shotgun (WGS) entry which is preliminary data.</text>
</comment>
<evidence type="ECO:0000313" key="3">
    <source>
        <dbReference type="Proteomes" id="UP000276133"/>
    </source>
</evidence>
<keyword evidence="1" id="KW-0472">Membrane</keyword>
<keyword evidence="1" id="KW-0812">Transmembrane</keyword>
<reference evidence="2 3" key="1">
    <citation type="journal article" date="2018" name="Sci. Rep.">
        <title>Genomic signatures of local adaptation to the degree of environmental predictability in rotifers.</title>
        <authorList>
            <person name="Franch-Gras L."/>
            <person name="Hahn C."/>
            <person name="Garcia-Roger E.M."/>
            <person name="Carmona M.J."/>
            <person name="Serra M."/>
            <person name="Gomez A."/>
        </authorList>
    </citation>
    <scope>NUCLEOTIDE SEQUENCE [LARGE SCALE GENOMIC DNA]</scope>
    <source>
        <strain evidence="2">HYR1</strain>
    </source>
</reference>
<evidence type="ECO:0000313" key="2">
    <source>
        <dbReference type="EMBL" id="RNA26437.1"/>
    </source>
</evidence>
<keyword evidence="1" id="KW-1133">Transmembrane helix</keyword>
<proteinExistence type="predicted"/>
<keyword evidence="3" id="KW-1185">Reference proteome</keyword>
<dbReference type="AlphaFoldDB" id="A0A3M7RT00"/>
<sequence length="64" mass="6896">MELRISFVSDSIAKVSVEKPSGHANAALLIDFSKKASLSFFSLSIKTSVGFASIFITLNLSFIL</sequence>
<protein>
    <submittedName>
        <fullName evidence="2">Uncharacterized protein</fullName>
    </submittedName>
</protein>
<organism evidence="2 3">
    <name type="scientific">Brachionus plicatilis</name>
    <name type="common">Marine rotifer</name>
    <name type="synonym">Brachionus muelleri</name>
    <dbReference type="NCBI Taxonomy" id="10195"/>
    <lineage>
        <taxon>Eukaryota</taxon>
        <taxon>Metazoa</taxon>
        <taxon>Spiralia</taxon>
        <taxon>Gnathifera</taxon>
        <taxon>Rotifera</taxon>
        <taxon>Eurotatoria</taxon>
        <taxon>Monogononta</taxon>
        <taxon>Pseudotrocha</taxon>
        <taxon>Ploima</taxon>
        <taxon>Brachionidae</taxon>
        <taxon>Brachionus</taxon>
    </lineage>
</organism>
<accession>A0A3M7RT00</accession>
<feature type="transmembrane region" description="Helical" evidence="1">
    <location>
        <begin position="43"/>
        <end position="63"/>
    </location>
</feature>
<dbReference type="EMBL" id="REGN01002743">
    <property type="protein sequence ID" value="RNA26437.1"/>
    <property type="molecule type" value="Genomic_DNA"/>
</dbReference>
<dbReference type="Proteomes" id="UP000276133">
    <property type="component" value="Unassembled WGS sequence"/>
</dbReference>
<name>A0A3M7RT00_BRAPC</name>
<evidence type="ECO:0000256" key="1">
    <source>
        <dbReference type="SAM" id="Phobius"/>
    </source>
</evidence>